<evidence type="ECO:0000256" key="4">
    <source>
        <dbReference type="ARBA" id="ARBA00022741"/>
    </source>
</evidence>
<keyword evidence="5" id="KW-0611">Plant defense</keyword>
<reference evidence="8" key="1">
    <citation type="journal article" date="2023" name="GigaByte">
        <title>Genome assembly of the bearded iris, Iris pallida Lam.</title>
        <authorList>
            <person name="Bruccoleri R.E."/>
            <person name="Oakeley E.J."/>
            <person name="Faust A.M.E."/>
            <person name="Altorfer M."/>
            <person name="Dessus-Babus S."/>
            <person name="Burckhardt D."/>
            <person name="Oertli M."/>
            <person name="Naumann U."/>
            <person name="Petersen F."/>
            <person name="Wong J."/>
        </authorList>
    </citation>
    <scope>NUCLEOTIDE SEQUENCE</scope>
    <source>
        <strain evidence="8">GSM-AAB239-AS_SAM_17_03QT</strain>
    </source>
</reference>
<dbReference type="PANTHER" id="PTHR47186:SF57">
    <property type="entry name" value="OS02G0478300 PROTEIN"/>
    <property type="match status" value="1"/>
</dbReference>
<dbReference type="AlphaFoldDB" id="A0AAX6GJJ0"/>
<reference evidence="8" key="2">
    <citation type="submission" date="2023-04" db="EMBL/GenBank/DDBJ databases">
        <authorList>
            <person name="Bruccoleri R.E."/>
            <person name="Oakeley E.J."/>
            <person name="Faust A.-M."/>
            <person name="Dessus-Babus S."/>
            <person name="Altorfer M."/>
            <person name="Burckhardt D."/>
            <person name="Oertli M."/>
            <person name="Naumann U."/>
            <person name="Petersen F."/>
            <person name="Wong J."/>
        </authorList>
    </citation>
    <scope>NUCLEOTIDE SEQUENCE</scope>
    <source>
        <strain evidence="8">GSM-AAB239-AS_SAM_17_03QT</strain>
        <tissue evidence="8">Leaf</tissue>
    </source>
</reference>
<name>A0AAX6GJJ0_IRIPA</name>
<dbReference type="GO" id="GO:0006952">
    <property type="term" value="P:defense response"/>
    <property type="evidence" value="ECO:0007669"/>
    <property type="project" value="UniProtKB-KW"/>
</dbReference>
<dbReference type="InterPro" id="IPR038005">
    <property type="entry name" value="RX-like_CC"/>
</dbReference>
<proteinExistence type="inferred from homology"/>
<dbReference type="SUPFAM" id="SSF52058">
    <property type="entry name" value="L domain-like"/>
    <property type="match status" value="1"/>
</dbReference>
<dbReference type="GO" id="GO:0000166">
    <property type="term" value="F:nucleotide binding"/>
    <property type="evidence" value="ECO:0007669"/>
    <property type="project" value="UniProtKB-KW"/>
</dbReference>
<organism evidence="8 9">
    <name type="scientific">Iris pallida</name>
    <name type="common">Sweet iris</name>
    <dbReference type="NCBI Taxonomy" id="29817"/>
    <lineage>
        <taxon>Eukaryota</taxon>
        <taxon>Viridiplantae</taxon>
        <taxon>Streptophyta</taxon>
        <taxon>Embryophyta</taxon>
        <taxon>Tracheophyta</taxon>
        <taxon>Spermatophyta</taxon>
        <taxon>Magnoliopsida</taxon>
        <taxon>Liliopsida</taxon>
        <taxon>Asparagales</taxon>
        <taxon>Iridaceae</taxon>
        <taxon>Iridoideae</taxon>
        <taxon>Irideae</taxon>
        <taxon>Iris</taxon>
    </lineage>
</organism>
<dbReference type="InterPro" id="IPR055414">
    <property type="entry name" value="LRR_R13L4/SHOC2-like"/>
</dbReference>
<comment type="caution">
    <text evidence="8">The sequence shown here is derived from an EMBL/GenBank/DDBJ whole genome shotgun (WGS) entry which is preliminary data.</text>
</comment>
<dbReference type="PANTHER" id="PTHR47186">
    <property type="entry name" value="LEUCINE-RICH REPEAT-CONTAINING PROTEIN 57"/>
    <property type="match status" value="1"/>
</dbReference>
<evidence type="ECO:0000313" key="9">
    <source>
        <dbReference type="Proteomes" id="UP001140949"/>
    </source>
</evidence>
<evidence type="ECO:0000256" key="3">
    <source>
        <dbReference type="ARBA" id="ARBA00022737"/>
    </source>
</evidence>
<dbReference type="InterPro" id="IPR041118">
    <property type="entry name" value="Rx_N"/>
</dbReference>
<dbReference type="Gene3D" id="1.20.5.4130">
    <property type="match status" value="1"/>
</dbReference>
<dbReference type="InterPro" id="IPR032675">
    <property type="entry name" value="LRR_dom_sf"/>
</dbReference>
<evidence type="ECO:0000259" key="7">
    <source>
        <dbReference type="Pfam" id="PF23598"/>
    </source>
</evidence>
<evidence type="ECO:0000256" key="5">
    <source>
        <dbReference type="ARBA" id="ARBA00022821"/>
    </source>
</evidence>
<evidence type="ECO:0000259" key="6">
    <source>
        <dbReference type="Pfam" id="PF18052"/>
    </source>
</evidence>
<sequence>MFLCVCEEREREREREKMASAVVKFALEKIGNILIQEGLLLYGVRNDIEWLRTELRWMECFLIDAERKEKKGDERVKNWVMEVRDVVFQAEDVMDTIIEQIEKRRKLLLGRRSPRIIRLLKRGDLTLNIPEEIGGLIHLRYLKVICDECSLPSSVENLSNLQTVDVRGVTHCRLPKSLWKIQTLARVLCRRLDHLILPSSGFGCLKMLQVLETVGAGGWMRQLKELSSLRKLAITDISEEEQVDTLCESLCKLDHITSLLLEFDRLPTAATLFSSLPSHRNFRKLTLSCSRYAYEEVLTLGSYTCLSGLSQNLTNLSLQSTVVAQETVTALERLQGLVVLQIRQCRIVGGIYFRGVFPRLQHLRLVDLRGQSKVRIGSGAFPRLQHLQLVGLSGPSYIGIEGEEMVKRAELTIDRCNHLAFTDGLPDGHIHMPSIHIPSRW</sequence>
<evidence type="ECO:0000256" key="2">
    <source>
        <dbReference type="ARBA" id="ARBA00022614"/>
    </source>
</evidence>
<dbReference type="EMBL" id="JANAVB010018993">
    <property type="protein sequence ID" value="KAJ6828929.1"/>
    <property type="molecule type" value="Genomic_DNA"/>
</dbReference>
<dbReference type="Gene3D" id="3.80.10.10">
    <property type="entry name" value="Ribonuclease Inhibitor"/>
    <property type="match status" value="2"/>
</dbReference>
<dbReference type="Proteomes" id="UP001140949">
    <property type="component" value="Unassembled WGS sequence"/>
</dbReference>
<keyword evidence="9" id="KW-1185">Reference proteome</keyword>
<feature type="domain" description="Disease resistance R13L4/SHOC-2-like LRR" evidence="7">
    <location>
        <begin position="130"/>
        <end position="389"/>
    </location>
</feature>
<dbReference type="Pfam" id="PF18052">
    <property type="entry name" value="Rx_N"/>
    <property type="match status" value="1"/>
</dbReference>
<evidence type="ECO:0000313" key="8">
    <source>
        <dbReference type="EMBL" id="KAJ6828929.1"/>
    </source>
</evidence>
<feature type="domain" description="Disease resistance N-terminal" evidence="6">
    <location>
        <begin position="22"/>
        <end position="105"/>
    </location>
</feature>
<comment type="similarity">
    <text evidence="1">Belongs to the disease resistance NB-LRR family.</text>
</comment>
<dbReference type="CDD" id="cd14798">
    <property type="entry name" value="RX-CC_like"/>
    <property type="match status" value="1"/>
</dbReference>
<dbReference type="Pfam" id="PF23598">
    <property type="entry name" value="LRR_14"/>
    <property type="match status" value="1"/>
</dbReference>
<protein>
    <submittedName>
        <fullName evidence="8">Disease resistance protein isoform X1</fullName>
    </submittedName>
</protein>
<keyword evidence="2" id="KW-0433">Leucine-rich repeat</keyword>
<gene>
    <name evidence="8" type="ORF">M6B38_358985</name>
</gene>
<keyword evidence="3" id="KW-0677">Repeat</keyword>
<keyword evidence="4" id="KW-0547">Nucleotide-binding</keyword>
<accession>A0AAX6GJJ0</accession>
<evidence type="ECO:0000256" key="1">
    <source>
        <dbReference type="ARBA" id="ARBA00008894"/>
    </source>
</evidence>